<name>A0ACB8SNR3_9AGAM</name>
<evidence type="ECO:0000313" key="1">
    <source>
        <dbReference type="EMBL" id="KAI0058004.1"/>
    </source>
</evidence>
<proteinExistence type="predicted"/>
<organism evidence="1 2">
    <name type="scientific">Artomyces pyxidatus</name>
    <dbReference type="NCBI Taxonomy" id="48021"/>
    <lineage>
        <taxon>Eukaryota</taxon>
        <taxon>Fungi</taxon>
        <taxon>Dikarya</taxon>
        <taxon>Basidiomycota</taxon>
        <taxon>Agaricomycotina</taxon>
        <taxon>Agaricomycetes</taxon>
        <taxon>Russulales</taxon>
        <taxon>Auriscalpiaceae</taxon>
        <taxon>Artomyces</taxon>
    </lineage>
</organism>
<accession>A0ACB8SNR3</accession>
<protein>
    <submittedName>
        <fullName evidence="1">Uncharacterized protein</fullName>
    </submittedName>
</protein>
<reference evidence="1" key="1">
    <citation type="submission" date="2021-03" db="EMBL/GenBank/DDBJ databases">
        <authorList>
            <consortium name="DOE Joint Genome Institute"/>
            <person name="Ahrendt S."/>
            <person name="Looney B.P."/>
            <person name="Miyauchi S."/>
            <person name="Morin E."/>
            <person name="Drula E."/>
            <person name="Courty P.E."/>
            <person name="Chicoki N."/>
            <person name="Fauchery L."/>
            <person name="Kohler A."/>
            <person name="Kuo A."/>
            <person name="Labutti K."/>
            <person name="Pangilinan J."/>
            <person name="Lipzen A."/>
            <person name="Riley R."/>
            <person name="Andreopoulos W."/>
            <person name="He G."/>
            <person name="Johnson J."/>
            <person name="Barry K.W."/>
            <person name="Grigoriev I.V."/>
            <person name="Nagy L."/>
            <person name="Hibbett D."/>
            <person name="Henrissat B."/>
            <person name="Matheny P.B."/>
            <person name="Labbe J."/>
            <person name="Martin F."/>
        </authorList>
    </citation>
    <scope>NUCLEOTIDE SEQUENCE</scope>
    <source>
        <strain evidence="1">HHB10654</strain>
    </source>
</reference>
<keyword evidence="2" id="KW-1185">Reference proteome</keyword>
<evidence type="ECO:0000313" key="2">
    <source>
        <dbReference type="Proteomes" id="UP000814140"/>
    </source>
</evidence>
<sequence length="567" mass="61896">MDRHLTSGDTSQSNDPTPIARLPPEVLARVFSFNVLIEPPSPRPFPPRPSLPSTTRITGLGWINLTHVCRFWRQVALGEPTLWADLNVDLGPKWTAVMLERSKSVPISVSRGVFSEVTTLGGTPQDWRLESIIEVVSKHHSHLGQLQLTGDSNIVPVVAKLLSSSTPVLQSLDLQINTEWDDVRNTIPTPPFESVVTSAPQLRFIVMTRCQPSWAYPLPYPLTHLEIRLPTAAMRLGVGDPGVTAVSPLAFDNIVASLRNMPGLKTLILEHCLPSRPSVPPDSSSQLVALPELATLVLGGKTVDCFNIVQSIQIPPTTKVALSMACMVSGGRGEECEIVLPFIKAHLAKRDADAPPLRTLNISDSAGIGLFIQGWTISTPEPNFQPYHLTPLIHLLFGFDSEGDGTNLDVVRNVCNALPLEGLETLSLDVQDFQDQWSPQTWVEDFARYKKVRSLHAASAAATPLCIALSLDLPTSQESSPIEFDAQSVLFPRLKQLSLAGATLDEANAREFGVGLKTRRAFAIGLEWLLAGNCDIDVASIPLIRDSVVQMEVASDGSEYDLEEYDE</sequence>
<reference evidence="1" key="2">
    <citation type="journal article" date="2022" name="New Phytol.">
        <title>Evolutionary transition to the ectomycorrhizal habit in the genomes of a hyperdiverse lineage of mushroom-forming fungi.</title>
        <authorList>
            <person name="Looney B."/>
            <person name="Miyauchi S."/>
            <person name="Morin E."/>
            <person name="Drula E."/>
            <person name="Courty P.E."/>
            <person name="Kohler A."/>
            <person name="Kuo A."/>
            <person name="LaButti K."/>
            <person name="Pangilinan J."/>
            <person name="Lipzen A."/>
            <person name="Riley R."/>
            <person name="Andreopoulos W."/>
            <person name="He G."/>
            <person name="Johnson J."/>
            <person name="Nolan M."/>
            <person name="Tritt A."/>
            <person name="Barry K.W."/>
            <person name="Grigoriev I.V."/>
            <person name="Nagy L.G."/>
            <person name="Hibbett D."/>
            <person name="Henrissat B."/>
            <person name="Matheny P.B."/>
            <person name="Labbe J."/>
            <person name="Martin F.M."/>
        </authorList>
    </citation>
    <scope>NUCLEOTIDE SEQUENCE</scope>
    <source>
        <strain evidence="1">HHB10654</strain>
    </source>
</reference>
<dbReference type="EMBL" id="MU277240">
    <property type="protein sequence ID" value="KAI0058004.1"/>
    <property type="molecule type" value="Genomic_DNA"/>
</dbReference>
<gene>
    <name evidence="1" type="ORF">BV25DRAFT_1325743</name>
</gene>
<comment type="caution">
    <text evidence="1">The sequence shown here is derived from an EMBL/GenBank/DDBJ whole genome shotgun (WGS) entry which is preliminary data.</text>
</comment>
<dbReference type="Proteomes" id="UP000814140">
    <property type="component" value="Unassembled WGS sequence"/>
</dbReference>